<name>A0AAE1PZR4_9EUCA</name>
<protein>
    <submittedName>
        <fullName evidence="2">Uncharacterized protein</fullName>
    </submittedName>
</protein>
<reference evidence="2" key="1">
    <citation type="submission" date="2023-11" db="EMBL/GenBank/DDBJ databases">
        <title>Genome assemblies of two species of porcelain crab, Petrolisthes cinctipes and Petrolisthes manimaculis (Anomura: Porcellanidae).</title>
        <authorList>
            <person name="Angst P."/>
        </authorList>
    </citation>
    <scope>NUCLEOTIDE SEQUENCE</scope>
    <source>
        <strain evidence="2">PB745_02</strain>
        <tissue evidence="2">Gill</tissue>
    </source>
</reference>
<comment type="caution">
    <text evidence="2">The sequence shown here is derived from an EMBL/GenBank/DDBJ whole genome shotgun (WGS) entry which is preliminary data.</text>
</comment>
<feature type="compositionally biased region" description="Polar residues" evidence="1">
    <location>
        <begin position="47"/>
        <end position="60"/>
    </location>
</feature>
<evidence type="ECO:0000313" key="2">
    <source>
        <dbReference type="EMBL" id="KAK4317308.1"/>
    </source>
</evidence>
<organism evidence="2 3">
    <name type="scientific">Petrolisthes manimaculis</name>
    <dbReference type="NCBI Taxonomy" id="1843537"/>
    <lineage>
        <taxon>Eukaryota</taxon>
        <taxon>Metazoa</taxon>
        <taxon>Ecdysozoa</taxon>
        <taxon>Arthropoda</taxon>
        <taxon>Crustacea</taxon>
        <taxon>Multicrustacea</taxon>
        <taxon>Malacostraca</taxon>
        <taxon>Eumalacostraca</taxon>
        <taxon>Eucarida</taxon>
        <taxon>Decapoda</taxon>
        <taxon>Pleocyemata</taxon>
        <taxon>Anomura</taxon>
        <taxon>Galatheoidea</taxon>
        <taxon>Porcellanidae</taxon>
        <taxon>Petrolisthes</taxon>
    </lineage>
</organism>
<dbReference type="Proteomes" id="UP001292094">
    <property type="component" value="Unassembled WGS sequence"/>
</dbReference>
<sequence length="116" mass="13424">MLVERFPDVAEVVQGRGNQATYVNTVPSHIQEELIVEFLDDTYQIKQQQQSTDKTSNPYHDTTGHLKDLARPYTSSTRMLMKNHPLMLMVEHKMTMLLAHLVCVSLVKHKWAKFGR</sequence>
<keyword evidence="3" id="KW-1185">Reference proteome</keyword>
<proteinExistence type="predicted"/>
<accession>A0AAE1PZR4</accession>
<gene>
    <name evidence="2" type="ORF">Pmani_011572</name>
</gene>
<dbReference type="EMBL" id="JAWZYT010000930">
    <property type="protein sequence ID" value="KAK4317308.1"/>
    <property type="molecule type" value="Genomic_DNA"/>
</dbReference>
<dbReference type="AlphaFoldDB" id="A0AAE1PZR4"/>
<evidence type="ECO:0000256" key="1">
    <source>
        <dbReference type="SAM" id="MobiDB-lite"/>
    </source>
</evidence>
<evidence type="ECO:0000313" key="3">
    <source>
        <dbReference type="Proteomes" id="UP001292094"/>
    </source>
</evidence>
<feature type="region of interest" description="Disordered" evidence="1">
    <location>
        <begin position="47"/>
        <end position="66"/>
    </location>
</feature>